<evidence type="ECO:0000256" key="5">
    <source>
        <dbReference type="ARBA" id="ARBA00022502"/>
    </source>
</evidence>
<dbReference type="GO" id="GO:0006506">
    <property type="term" value="P:GPI anchor biosynthetic process"/>
    <property type="evidence" value="ECO:0007669"/>
    <property type="project" value="UniProtKB-KW"/>
</dbReference>
<dbReference type="EC" id="2.4.1.-" evidence="12"/>
<feature type="transmembrane region" description="Helical" evidence="12">
    <location>
        <begin position="154"/>
        <end position="172"/>
    </location>
</feature>
<evidence type="ECO:0000256" key="9">
    <source>
        <dbReference type="ARBA" id="ARBA00022824"/>
    </source>
</evidence>
<accession>A0A8X7MZ74</accession>
<dbReference type="GO" id="GO:0004376">
    <property type="term" value="F:GPI mannosyltransferase activity"/>
    <property type="evidence" value="ECO:0007669"/>
    <property type="project" value="InterPro"/>
</dbReference>
<comment type="similarity">
    <text evidence="3 12">Belongs to the PIGV family.</text>
</comment>
<dbReference type="PANTHER" id="PTHR12468:SF2">
    <property type="entry name" value="GPI MANNOSYLTRANSFERASE 2"/>
    <property type="match status" value="1"/>
</dbReference>
<evidence type="ECO:0000256" key="11">
    <source>
        <dbReference type="ARBA" id="ARBA00023136"/>
    </source>
</evidence>
<evidence type="ECO:0000256" key="12">
    <source>
        <dbReference type="RuleBase" id="RU363112"/>
    </source>
</evidence>
<feature type="region of interest" description="Disordered" evidence="13">
    <location>
        <begin position="363"/>
        <end position="385"/>
    </location>
</feature>
<keyword evidence="6 12" id="KW-0328">Glycosyltransferase</keyword>
<comment type="pathway">
    <text evidence="2 12">Glycolipid biosynthesis; glycosylphosphatidylinositol-anchor biosynthesis.</text>
</comment>
<protein>
    <recommendedName>
        <fullName evidence="4 12">GPI mannosyltransferase 2</fullName>
        <ecNumber evidence="12">2.4.1.-</ecNumber>
    </recommendedName>
</protein>
<evidence type="ECO:0000313" key="14">
    <source>
        <dbReference type="EMBL" id="KAE8254415.1"/>
    </source>
</evidence>
<feature type="transmembrane region" description="Helical" evidence="12">
    <location>
        <begin position="395"/>
        <end position="415"/>
    </location>
</feature>
<keyword evidence="11 12" id="KW-0472">Membrane</keyword>
<keyword evidence="10 12" id="KW-1133">Transmembrane helix</keyword>
<reference evidence="14" key="1">
    <citation type="submission" date="2016-04" db="EMBL/GenBank/DDBJ databases">
        <authorList>
            <person name="Nguyen H.D."/>
            <person name="Samba Siva P."/>
            <person name="Cullis J."/>
            <person name="Levesque C.A."/>
            <person name="Hambleton S."/>
        </authorList>
    </citation>
    <scope>NUCLEOTIDE SEQUENCE</scope>
    <source>
        <strain evidence="14">DAOMC 236426</strain>
    </source>
</reference>
<evidence type="ECO:0000313" key="15">
    <source>
        <dbReference type="Proteomes" id="UP000077684"/>
    </source>
</evidence>
<feature type="transmembrane region" description="Helical" evidence="12">
    <location>
        <begin position="246"/>
        <end position="268"/>
    </location>
</feature>
<dbReference type="EMBL" id="LWDE02000053">
    <property type="protein sequence ID" value="KAE8254415.1"/>
    <property type="molecule type" value="Genomic_DNA"/>
</dbReference>
<comment type="function">
    <text evidence="12">Mannosyltransferase involved in glycosylphosphatidylinositol-anchor biosynthesis.</text>
</comment>
<dbReference type="Pfam" id="PF04188">
    <property type="entry name" value="Mannosyl_trans2"/>
    <property type="match status" value="1"/>
</dbReference>
<keyword evidence="15" id="KW-1185">Reference proteome</keyword>
<comment type="subcellular location">
    <subcellularLocation>
        <location evidence="1 12">Endoplasmic reticulum membrane</location>
        <topology evidence="1 12">Multi-pass membrane protein</topology>
    </subcellularLocation>
</comment>
<evidence type="ECO:0000256" key="10">
    <source>
        <dbReference type="ARBA" id="ARBA00022989"/>
    </source>
</evidence>
<evidence type="ECO:0000256" key="2">
    <source>
        <dbReference type="ARBA" id="ARBA00004687"/>
    </source>
</evidence>
<evidence type="ECO:0000256" key="1">
    <source>
        <dbReference type="ARBA" id="ARBA00004477"/>
    </source>
</evidence>
<dbReference type="Proteomes" id="UP000077684">
    <property type="component" value="Unassembled WGS sequence"/>
</dbReference>
<keyword evidence="8 12" id="KW-0812">Transmembrane</keyword>
<dbReference type="GO" id="GO:0000009">
    <property type="term" value="F:alpha-1,6-mannosyltransferase activity"/>
    <property type="evidence" value="ECO:0007669"/>
    <property type="project" value="InterPro"/>
</dbReference>
<dbReference type="PANTHER" id="PTHR12468">
    <property type="entry name" value="GPI MANNOSYLTRANSFERASE 2"/>
    <property type="match status" value="1"/>
</dbReference>
<sequence>MVSTMSGMNESVRGLSRKVLLISTIHRTLSLLLLLFLIPSIQQSTPFDSSSVFLTVPEPRSVGLHSALEPLIRWDAVHFLRIAHSGYSLEHLFAFQPGLPAVLRIAGAGFSSTTSDWNASQAVLLTSLAAAIAATISPWLLFHLTWKHSASPSLAFLSALLSIFSPAPASLVTPSPEAFFSFFTLLGLVALSPRLPGQAGRPSSAGLTFKFIVAALAFAAATAFRANGILLVGYLAWALWWEADFTAVPVLLRIILSPLALVPALPFLAFQYWAKTLFCDAPDIIAPRPWCEESLPSVYAFVQREYWNVGFLRYWELAQLPNFLLAAPVLVFAVYGSIQYGKHSQVPILRTLLHLPILPSKSDVGSKREGKERSAKTSSASLDDDPLRFSSSPTLLPHMIHNIVIVGLLLFVSHVQIALRFATPGGMPAFWWGLAGWVLKGRRGEEGSGRSTLGLSNIRSRGVFSGLIMWNVLLLALYSGFYPPA</sequence>
<evidence type="ECO:0000256" key="3">
    <source>
        <dbReference type="ARBA" id="ARBA00008698"/>
    </source>
</evidence>
<evidence type="ECO:0000256" key="7">
    <source>
        <dbReference type="ARBA" id="ARBA00022679"/>
    </source>
</evidence>
<feature type="transmembrane region" description="Helical" evidence="12">
    <location>
        <begin position="122"/>
        <end position="142"/>
    </location>
</feature>
<proteinExistence type="inferred from homology"/>
<keyword evidence="5 12" id="KW-0337">GPI-anchor biosynthesis</keyword>
<evidence type="ECO:0000256" key="13">
    <source>
        <dbReference type="SAM" id="MobiDB-lite"/>
    </source>
</evidence>
<feature type="transmembrane region" description="Helical" evidence="12">
    <location>
        <begin position="460"/>
        <end position="481"/>
    </location>
</feature>
<comment type="caution">
    <text evidence="12">Lacks conserved residue(s) required for the propagation of feature annotation.</text>
</comment>
<evidence type="ECO:0000256" key="4">
    <source>
        <dbReference type="ARBA" id="ARBA00013795"/>
    </source>
</evidence>
<organism evidence="14 15">
    <name type="scientific">Tilletia controversa</name>
    <name type="common">dwarf bunt fungus</name>
    <dbReference type="NCBI Taxonomy" id="13291"/>
    <lineage>
        <taxon>Eukaryota</taxon>
        <taxon>Fungi</taxon>
        <taxon>Dikarya</taxon>
        <taxon>Basidiomycota</taxon>
        <taxon>Ustilaginomycotina</taxon>
        <taxon>Exobasidiomycetes</taxon>
        <taxon>Tilletiales</taxon>
        <taxon>Tilletiaceae</taxon>
        <taxon>Tilletia</taxon>
    </lineage>
</organism>
<dbReference type="GO" id="GO:0031501">
    <property type="term" value="C:mannosyltransferase complex"/>
    <property type="evidence" value="ECO:0007669"/>
    <property type="project" value="TreeGrafter"/>
</dbReference>
<name>A0A8X7MZ74_9BASI</name>
<reference evidence="14" key="2">
    <citation type="journal article" date="2019" name="IMA Fungus">
        <title>Genome sequencing and comparison of five Tilletia species to identify candidate genes for the detection of regulated species infecting wheat.</title>
        <authorList>
            <person name="Nguyen H.D.T."/>
            <person name="Sultana T."/>
            <person name="Kesanakurti P."/>
            <person name="Hambleton S."/>
        </authorList>
    </citation>
    <scope>NUCLEOTIDE SEQUENCE</scope>
    <source>
        <strain evidence="14">DAOMC 236426</strain>
    </source>
</reference>
<gene>
    <name evidence="14" type="ORF">A4X06_0g910</name>
</gene>
<evidence type="ECO:0000256" key="8">
    <source>
        <dbReference type="ARBA" id="ARBA00022692"/>
    </source>
</evidence>
<evidence type="ECO:0000256" key="6">
    <source>
        <dbReference type="ARBA" id="ARBA00022676"/>
    </source>
</evidence>
<feature type="compositionally biased region" description="Basic and acidic residues" evidence="13">
    <location>
        <begin position="364"/>
        <end position="375"/>
    </location>
</feature>
<keyword evidence="7 12" id="KW-0808">Transferase</keyword>
<dbReference type="InterPro" id="IPR007315">
    <property type="entry name" value="PIG-V/Gpi18"/>
</dbReference>
<dbReference type="AlphaFoldDB" id="A0A8X7MZ74"/>
<feature type="transmembrane region" description="Helical" evidence="12">
    <location>
        <begin position="421"/>
        <end position="439"/>
    </location>
</feature>
<keyword evidence="9 12" id="KW-0256">Endoplasmic reticulum</keyword>
<feature type="transmembrane region" description="Helical" evidence="12">
    <location>
        <begin position="207"/>
        <end position="240"/>
    </location>
</feature>
<dbReference type="GO" id="GO:0005789">
    <property type="term" value="C:endoplasmic reticulum membrane"/>
    <property type="evidence" value="ECO:0007669"/>
    <property type="project" value="UniProtKB-SubCell"/>
</dbReference>
<comment type="caution">
    <text evidence="14">The sequence shown here is derived from an EMBL/GenBank/DDBJ whole genome shotgun (WGS) entry which is preliminary data.</text>
</comment>